<reference evidence="1" key="1">
    <citation type="submission" date="2021-01" db="EMBL/GenBank/DDBJ databases">
        <authorList>
            <consortium name="Genoscope - CEA"/>
            <person name="William W."/>
        </authorList>
    </citation>
    <scope>NUCLEOTIDE SEQUENCE</scope>
</reference>
<dbReference type="Proteomes" id="UP001295469">
    <property type="component" value="Chromosome C03"/>
</dbReference>
<evidence type="ECO:0000313" key="1">
    <source>
        <dbReference type="EMBL" id="CAF1709960.1"/>
    </source>
</evidence>
<dbReference type="InterPro" id="IPR011009">
    <property type="entry name" value="Kinase-like_dom_sf"/>
</dbReference>
<dbReference type="InterPro" id="IPR046959">
    <property type="entry name" value="PRK1-6/SRF4-like"/>
</dbReference>
<dbReference type="EMBL" id="HG994367">
    <property type="protein sequence ID" value="CAF1709960.1"/>
    <property type="molecule type" value="Genomic_DNA"/>
</dbReference>
<organism evidence="1">
    <name type="scientific">Brassica napus</name>
    <name type="common">Rape</name>
    <dbReference type="NCBI Taxonomy" id="3708"/>
    <lineage>
        <taxon>Eukaryota</taxon>
        <taxon>Viridiplantae</taxon>
        <taxon>Streptophyta</taxon>
        <taxon>Embryophyta</taxon>
        <taxon>Tracheophyta</taxon>
        <taxon>Spermatophyta</taxon>
        <taxon>Magnoliopsida</taxon>
        <taxon>eudicotyledons</taxon>
        <taxon>Gunneridae</taxon>
        <taxon>Pentapetalae</taxon>
        <taxon>rosids</taxon>
        <taxon>malvids</taxon>
        <taxon>Brassicales</taxon>
        <taxon>Brassicaceae</taxon>
        <taxon>Brassiceae</taxon>
        <taxon>Brassica</taxon>
    </lineage>
</organism>
<protein>
    <submittedName>
        <fullName evidence="1">(rape) hypothetical protein</fullName>
    </submittedName>
</protein>
<gene>
    <name evidence="1" type="ORF">DARMORV10_C03P77460.1</name>
</gene>
<sequence length="123" mass="13977">MLFSQTLRANSLVSFKELPTLTIPHGHLKSSNVVLDESFEPLLTDYALRPVMNSEQRRKRVKIGLSCCEEDEERRMETRDAVEKIERLRDGQDLDGDFATSTHNVFASRLMDDDDFGLAMNGG</sequence>
<dbReference type="PANTHER" id="PTHR48007:SF69">
    <property type="entry name" value="POLLEN RECEPTOR-LIKE KINASE 4"/>
    <property type="match status" value="1"/>
</dbReference>
<dbReference type="SUPFAM" id="SSF56112">
    <property type="entry name" value="Protein kinase-like (PK-like)"/>
    <property type="match status" value="1"/>
</dbReference>
<dbReference type="PANTHER" id="PTHR48007">
    <property type="entry name" value="LEUCINE-RICH REPEAT RECEPTOR-LIKE PROTEIN KINASE PXC1"/>
    <property type="match status" value="1"/>
</dbReference>
<proteinExistence type="predicted"/>
<dbReference type="AlphaFoldDB" id="A0A816IHH0"/>
<accession>A0A816IHH0</accession>
<name>A0A816IHH0_BRANA</name>